<reference evidence="1 2" key="1">
    <citation type="submission" date="2019-03" db="EMBL/GenBank/DDBJ databases">
        <title>Genomic Encyclopedia of Type Strains, Phase IV (KMG-IV): sequencing the most valuable type-strain genomes for metagenomic binning, comparative biology and taxonomic classification.</title>
        <authorList>
            <person name="Goeker M."/>
        </authorList>
    </citation>
    <scope>NUCLEOTIDE SEQUENCE [LARGE SCALE GENOMIC DNA]</scope>
    <source>
        <strain evidence="1 2">DSM 1837</strain>
    </source>
</reference>
<sequence>MLTFSSFMGINNVAPEHRLGKQDLVAATDVDIGGTGEITRRAGLTLLSDQCHKNLHQARGFMLATCGSDLTAIHPDGARHVIHSALGPSRVWYCNLPDGRTTYTNGLIHGTTDGFVGRPRSIAVPDSLGAPDVAFGSLAQGQYRYHLTMARDGFESPAISSEPVTITDGGLRLDGLPVRLGHTLNVYLSGLDGEGAYLIGSTCDSTFEWGGKNSDLVLPCRTLGTQAFPVGAHTAFWRGRVITAVGNVLWASRPMAPHLADWHDFKQMSGTITMVAPVEDGIYVGTEHELAWLGGATWDALNYTPTTRGSVVPGSGVNAPGDRIKLENSVGRGLAMLCIAGGEIVAGFAGGVTISLTGDRYRTDAKEVSATFREVQGVPQYIAVPQ</sequence>
<organism evidence="1 2">
    <name type="scientific">Simplicispira metamorpha</name>
    <dbReference type="NCBI Taxonomy" id="80881"/>
    <lineage>
        <taxon>Bacteria</taxon>
        <taxon>Pseudomonadati</taxon>
        <taxon>Pseudomonadota</taxon>
        <taxon>Betaproteobacteria</taxon>
        <taxon>Burkholderiales</taxon>
        <taxon>Comamonadaceae</taxon>
        <taxon>Simplicispira</taxon>
    </lineage>
</organism>
<gene>
    <name evidence="1" type="ORF">EV674_11561</name>
</gene>
<evidence type="ECO:0000313" key="1">
    <source>
        <dbReference type="EMBL" id="TCP16922.1"/>
    </source>
</evidence>
<comment type="caution">
    <text evidence="1">The sequence shown here is derived from an EMBL/GenBank/DDBJ whole genome shotgun (WGS) entry which is preliminary data.</text>
</comment>
<dbReference type="RefSeq" id="WP_119014512.1">
    <property type="nucleotide sequence ID" value="NZ_QXNC01000039.1"/>
</dbReference>
<dbReference type="EMBL" id="SLXH01000015">
    <property type="protein sequence ID" value="TCP16922.1"/>
    <property type="molecule type" value="Genomic_DNA"/>
</dbReference>
<dbReference type="Proteomes" id="UP000295182">
    <property type="component" value="Unassembled WGS sequence"/>
</dbReference>
<protein>
    <submittedName>
        <fullName evidence="1">Uncharacterized protein</fullName>
    </submittedName>
</protein>
<proteinExistence type="predicted"/>
<accession>A0A4R2N7L3</accession>
<evidence type="ECO:0000313" key="2">
    <source>
        <dbReference type="Proteomes" id="UP000295182"/>
    </source>
</evidence>
<dbReference type="AlphaFoldDB" id="A0A4R2N7L3"/>
<name>A0A4R2N7L3_9BURK</name>
<keyword evidence="2" id="KW-1185">Reference proteome</keyword>
<dbReference type="OrthoDB" id="6670057at2"/>